<protein>
    <recommendedName>
        <fullName evidence="6">Zinc finger/thioredoxin putative domain-containing protein</fullName>
    </recommendedName>
</protein>
<evidence type="ECO:0000256" key="1">
    <source>
        <dbReference type="SAM" id="Coils"/>
    </source>
</evidence>
<evidence type="ECO:0000313" key="5">
    <source>
        <dbReference type="Proteomes" id="UP000562492"/>
    </source>
</evidence>
<sequence length="505" mass="52618">MDDQLRISDGWVRCGKCKSVFDALTHLVQRQGAATASPAEATGASGAVAQPVADAFNSDAQALSASAVSQAHSPVPSQPADSIAAQDAAVLVTGNSMAIDPHANAPELSVLVFPRRGNFGESGYVDSSWMSAYEDGGSAEAAKAMAASSAGAAKAAVIASSVVELAPALESEWNPAGHRPDALRQGAVGFSAQDDLAELQARESRLMEAIAEQKSRTETKVLALEEAGIDPGKAIARPAPAPRMDVPAPTALSQEGSASHIEDKAPTAPESKAKRPDLPSGVERGGEAPPPMAPEVADRPGKSAKVESSLAAAPNFVAEIDASAVPAEPGLAPQQEPGFVRDAKRKAFWNQPKVLVISGLCAALLLAALLIQIAVVQRDRLAVLHPQWRPALEKICQVARCQIALPRQLQSISIDSTTFNPMGPGQFKLTVVLRNAADYAVAMPALELSLNDAAEKLVLRRVLGASDLQAPAQLPAHGEWTGVIALTVADRGQEVVGYRVQAFYP</sequence>
<keyword evidence="3" id="KW-0472">Membrane</keyword>
<feature type="compositionally biased region" description="Basic and acidic residues" evidence="2">
    <location>
        <begin position="260"/>
        <end position="277"/>
    </location>
</feature>
<reference evidence="4 5" key="1">
    <citation type="submission" date="2020-08" db="EMBL/GenBank/DDBJ databases">
        <title>Functional genomics of gut bacteria from endangered species of beetles.</title>
        <authorList>
            <person name="Carlos-Shanley C."/>
        </authorList>
    </citation>
    <scope>NUCLEOTIDE SEQUENCE [LARGE SCALE GENOMIC DNA]</scope>
    <source>
        <strain evidence="4 5">S00124</strain>
    </source>
</reference>
<evidence type="ECO:0000256" key="3">
    <source>
        <dbReference type="SAM" id="Phobius"/>
    </source>
</evidence>
<gene>
    <name evidence="4" type="ORF">HNP33_001170</name>
</gene>
<comment type="caution">
    <text evidence="4">The sequence shown here is derived from an EMBL/GenBank/DDBJ whole genome shotgun (WGS) entry which is preliminary data.</text>
</comment>
<organism evidence="4 5">
    <name type="scientific">Comamonas odontotermitis</name>
    <dbReference type="NCBI Taxonomy" id="379895"/>
    <lineage>
        <taxon>Bacteria</taxon>
        <taxon>Pseudomonadati</taxon>
        <taxon>Pseudomonadota</taxon>
        <taxon>Betaproteobacteria</taxon>
        <taxon>Burkholderiales</taxon>
        <taxon>Comamonadaceae</taxon>
        <taxon>Comamonas</taxon>
    </lineage>
</organism>
<dbReference type="NCBIfam" id="TIGR02098">
    <property type="entry name" value="MJ0042_CXXC"/>
    <property type="match status" value="1"/>
</dbReference>
<dbReference type="EMBL" id="JACHKZ010000005">
    <property type="protein sequence ID" value="MBB6577119.1"/>
    <property type="molecule type" value="Genomic_DNA"/>
</dbReference>
<evidence type="ECO:0008006" key="6">
    <source>
        <dbReference type="Google" id="ProtNLM"/>
    </source>
</evidence>
<name>A0ABR6RDK6_9BURK</name>
<feature type="region of interest" description="Disordered" evidence="2">
    <location>
        <begin position="233"/>
        <end position="305"/>
    </location>
</feature>
<feature type="transmembrane region" description="Helical" evidence="3">
    <location>
        <begin position="354"/>
        <end position="375"/>
    </location>
</feature>
<accession>A0ABR6RDK6</accession>
<dbReference type="InterPro" id="IPR011723">
    <property type="entry name" value="Znf/thioredoxin_put"/>
</dbReference>
<feature type="compositionally biased region" description="Basic and acidic residues" evidence="2">
    <location>
        <begin position="296"/>
        <end position="305"/>
    </location>
</feature>
<evidence type="ECO:0000256" key="2">
    <source>
        <dbReference type="SAM" id="MobiDB-lite"/>
    </source>
</evidence>
<dbReference type="Pfam" id="PF11906">
    <property type="entry name" value="DUF3426"/>
    <property type="match status" value="1"/>
</dbReference>
<feature type="coiled-coil region" evidence="1">
    <location>
        <begin position="196"/>
        <end position="227"/>
    </location>
</feature>
<dbReference type="Proteomes" id="UP000562492">
    <property type="component" value="Unassembled WGS sequence"/>
</dbReference>
<proteinExistence type="predicted"/>
<keyword evidence="5" id="KW-1185">Reference proteome</keyword>
<keyword evidence="3" id="KW-0812">Transmembrane</keyword>
<keyword evidence="1" id="KW-0175">Coiled coil</keyword>
<dbReference type="InterPro" id="IPR021834">
    <property type="entry name" value="DUF3426"/>
</dbReference>
<keyword evidence="3" id="KW-1133">Transmembrane helix</keyword>
<evidence type="ECO:0000313" key="4">
    <source>
        <dbReference type="EMBL" id="MBB6577119.1"/>
    </source>
</evidence>